<feature type="domain" description="HTH cro/C1-type" evidence="2">
    <location>
        <begin position="27"/>
        <end position="81"/>
    </location>
</feature>
<evidence type="ECO:0000313" key="3">
    <source>
        <dbReference type="EMBL" id="MDV7136881.1"/>
    </source>
</evidence>
<organism evidence="3 4">
    <name type="scientific">Williamsia marianensis</name>
    <dbReference type="NCBI Taxonomy" id="85044"/>
    <lineage>
        <taxon>Bacteria</taxon>
        <taxon>Bacillati</taxon>
        <taxon>Actinomycetota</taxon>
        <taxon>Actinomycetes</taxon>
        <taxon>Mycobacteriales</taxon>
        <taxon>Nocardiaceae</taxon>
        <taxon>Williamsia</taxon>
    </lineage>
</organism>
<dbReference type="CDD" id="cd00093">
    <property type="entry name" value="HTH_XRE"/>
    <property type="match status" value="2"/>
</dbReference>
<dbReference type="InterPro" id="IPR001387">
    <property type="entry name" value="Cro/C1-type_HTH"/>
</dbReference>
<dbReference type="PANTHER" id="PTHR46797">
    <property type="entry name" value="HTH-TYPE TRANSCRIPTIONAL REGULATOR"/>
    <property type="match status" value="1"/>
</dbReference>
<proteinExistence type="predicted"/>
<dbReference type="Gene3D" id="1.10.260.40">
    <property type="entry name" value="lambda repressor-like DNA-binding domains"/>
    <property type="match status" value="2"/>
</dbReference>
<name>A0ABU4F1K7_WILMA</name>
<dbReference type="Proteomes" id="UP001185792">
    <property type="component" value="Unassembled WGS sequence"/>
</dbReference>
<dbReference type="InterPro" id="IPR050807">
    <property type="entry name" value="TransReg_Diox_bact_type"/>
</dbReference>
<sequence length="161" mass="17135">MSSYDAPVPSGGSVSRRVLRGFSPSALTEARTRAGLTQGELARIAGVGRTTLYQWEMGVRSPQVDVLASVARALDISLSELVSVPVDERFPGDWRVLRGLTQPQLGVAAGISTTMVGAIERGEAELSEQTARALADALSVNETELRAAYRRARNRPTGTPA</sequence>
<dbReference type="RefSeq" id="WP_317714822.1">
    <property type="nucleotide sequence ID" value="NZ_JAHVCV010000015.1"/>
</dbReference>
<gene>
    <name evidence="3" type="ORF">R4198_24590</name>
</gene>
<protein>
    <submittedName>
        <fullName evidence="3">Helix-turn-helix transcriptional regulator</fullName>
    </submittedName>
</protein>
<keyword evidence="1" id="KW-0238">DNA-binding</keyword>
<dbReference type="Pfam" id="PF01381">
    <property type="entry name" value="HTH_3"/>
    <property type="match status" value="2"/>
</dbReference>
<evidence type="ECO:0000256" key="1">
    <source>
        <dbReference type="ARBA" id="ARBA00023125"/>
    </source>
</evidence>
<feature type="domain" description="HTH cro/C1-type" evidence="2">
    <location>
        <begin position="94"/>
        <end position="145"/>
    </location>
</feature>
<accession>A0ABU4F1K7</accession>
<dbReference type="PROSITE" id="PS50943">
    <property type="entry name" value="HTH_CROC1"/>
    <property type="match status" value="2"/>
</dbReference>
<dbReference type="SMART" id="SM00530">
    <property type="entry name" value="HTH_XRE"/>
    <property type="match status" value="2"/>
</dbReference>
<evidence type="ECO:0000313" key="4">
    <source>
        <dbReference type="Proteomes" id="UP001185792"/>
    </source>
</evidence>
<keyword evidence="4" id="KW-1185">Reference proteome</keyword>
<dbReference type="EMBL" id="JAWLUM010000006">
    <property type="protein sequence ID" value="MDV7136881.1"/>
    <property type="molecule type" value="Genomic_DNA"/>
</dbReference>
<dbReference type="SUPFAM" id="SSF47413">
    <property type="entry name" value="lambda repressor-like DNA-binding domains"/>
    <property type="match status" value="2"/>
</dbReference>
<evidence type="ECO:0000259" key="2">
    <source>
        <dbReference type="PROSITE" id="PS50943"/>
    </source>
</evidence>
<reference evidence="3 4" key="1">
    <citation type="submission" date="2023-10" db="EMBL/GenBank/DDBJ databases">
        <title>Development of a sustainable strategy for remediation of hydrocarbon-contaminated territories based on the waste exchange concept.</title>
        <authorList>
            <person name="Krivoruchko A."/>
        </authorList>
    </citation>
    <scope>NUCLEOTIDE SEQUENCE [LARGE SCALE GENOMIC DNA]</scope>
    <source>
        <strain evidence="3 4">IEGM 1236</strain>
    </source>
</reference>
<comment type="caution">
    <text evidence="3">The sequence shown here is derived from an EMBL/GenBank/DDBJ whole genome shotgun (WGS) entry which is preliminary data.</text>
</comment>
<dbReference type="PANTHER" id="PTHR46797:SF1">
    <property type="entry name" value="METHYLPHOSPHONATE SYNTHASE"/>
    <property type="match status" value="1"/>
</dbReference>
<dbReference type="InterPro" id="IPR010982">
    <property type="entry name" value="Lambda_DNA-bd_dom_sf"/>
</dbReference>